<feature type="region of interest" description="Disordered" evidence="1">
    <location>
        <begin position="261"/>
        <end position="280"/>
    </location>
</feature>
<reference evidence="2 3" key="1">
    <citation type="submission" date="2011-02" db="EMBL/GenBank/DDBJ databases">
        <title>The Genome Sequence of Sphaeroforma arctica JP610.</title>
        <authorList>
            <consortium name="The Broad Institute Genome Sequencing Platform"/>
            <person name="Russ C."/>
            <person name="Cuomo C."/>
            <person name="Young S.K."/>
            <person name="Zeng Q."/>
            <person name="Gargeya S."/>
            <person name="Alvarado L."/>
            <person name="Berlin A."/>
            <person name="Chapman S.B."/>
            <person name="Chen Z."/>
            <person name="Freedman E."/>
            <person name="Gellesch M."/>
            <person name="Goldberg J."/>
            <person name="Griggs A."/>
            <person name="Gujja S."/>
            <person name="Heilman E."/>
            <person name="Heiman D."/>
            <person name="Howarth C."/>
            <person name="Mehta T."/>
            <person name="Neiman D."/>
            <person name="Pearson M."/>
            <person name="Roberts A."/>
            <person name="Saif S."/>
            <person name="Shea T."/>
            <person name="Shenoy N."/>
            <person name="Sisk P."/>
            <person name="Stolte C."/>
            <person name="Sykes S."/>
            <person name="White J."/>
            <person name="Yandava C."/>
            <person name="Burger G."/>
            <person name="Gray M.W."/>
            <person name="Holland P.W.H."/>
            <person name="King N."/>
            <person name="Lang F.B.F."/>
            <person name="Roger A.J."/>
            <person name="Ruiz-Trillo I."/>
            <person name="Haas B."/>
            <person name="Nusbaum C."/>
            <person name="Birren B."/>
        </authorList>
    </citation>
    <scope>NUCLEOTIDE SEQUENCE [LARGE SCALE GENOMIC DNA]</scope>
    <source>
        <strain evidence="2 3">JP610</strain>
    </source>
</reference>
<dbReference type="SUPFAM" id="SSF51735">
    <property type="entry name" value="NAD(P)-binding Rossmann-fold domains"/>
    <property type="match status" value="1"/>
</dbReference>
<protein>
    <recommendedName>
        <fullName evidence="4">FAD dependent oxidoreductase domain-containing protein</fullName>
    </recommendedName>
</protein>
<dbReference type="GeneID" id="25909598"/>
<organism evidence="2 3">
    <name type="scientific">Sphaeroforma arctica JP610</name>
    <dbReference type="NCBI Taxonomy" id="667725"/>
    <lineage>
        <taxon>Eukaryota</taxon>
        <taxon>Ichthyosporea</taxon>
        <taxon>Ichthyophonida</taxon>
        <taxon>Sphaeroforma</taxon>
    </lineage>
</organism>
<name>A0A0L0FNS0_9EUKA</name>
<dbReference type="EMBL" id="KQ242482">
    <property type="protein sequence ID" value="KNC78480.1"/>
    <property type="molecule type" value="Genomic_DNA"/>
</dbReference>
<feature type="region of interest" description="Disordered" evidence="1">
    <location>
        <begin position="1"/>
        <end position="21"/>
    </location>
</feature>
<dbReference type="Gene3D" id="3.50.50.60">
    <property type="entry name" value="FAD/NAD(P)-binding domain"/>
    <property type="match status" value="1"/>
</dbReference>
<dbReference type="Pfam" id="PF13450">
    <property type="entry name" value="NAD_binding_8"/>
    <property type="match status" value="1"/>
</dbReference>
<proteinExistence type="predicted"/>
<feature type="compositionally biased region" description="Acidic residues" evidence="1">
    <location>
        <begin position="267"/>
        <end position="279"/>
    </location>
</feature>
<evidence type="ECO:0000313" key="3">
    <source>
        <dbReference type="Proteomes" id="UP000054560"/>
    </source>
</evidence>
<dbReference type="InterPro" id="IPR036291">
    <property type="entry name" value="NAD(P)-bd_dom_sf"/>
</dbReference>
<evidence type="ECO:0008006" key="4">
    <source>
        <dbReference type="Google" id="ProtNLM"/>
    </source>
</evidence>
<accession>A0A0L0FNS0</accession>
<feature type="compositionally biased region" description="Polar residues" evidence="1">
    <location>
        <begin position="10"/>
        <end position="21"/>
    </location>
</feature>
<dbReference type="Proteomes" id="UP000054560">
    <property type="component" value="Unassembled WGS sequence"/>
</dbReference>
<evidence type="ECO:0000313" key="2">
    <source>
        <dbReference type="EMBL" id="KNC78480.1"/>
    </source>
</evidence>
<evidence type="ECO:0000256" key="1">
    <source>
        <dbReference type="SAM" id="MobiDB-lite"/>
    </source>
</evidence>
<dbReference type="InterPro" id="IPR036188">
    <property type="entry name" value="FAD/NAD-bd_sf"/>
</dbReference>
<keyword evidence="3" id="KW-1185">Reference proteome</keyword>
<gene>
    <name evidence="2" type="ORF">SARC_09094</name>
</gene>
<dbReference type="RefSeq" id="XP_014152382.1">
    <property type="nucleotide sequence ID" value="XM_014296907.1"/>
</dbReference>
<dbReference type="AlphaFoldDB" id="A0A0L0FNS0"/>
<dbReference type="OrthoDB" id="10080087at2759"/>
<sequence>MCKPERETMTEQSNRSSAINTSSELADITRELAGNQKLSVAVVGGGVAGSTISLRLSEMGVNVTLIEKGPGLVNGPPMCHLHAGGNLYREISDQQCLKLLKQSIETVRIYPTCINVRPTVITVPTQDNGEPLDLLPRLRLLKARYHELVAENPRNKVLGEPNNYYRLYERAELEQLALRPTPTAPNCNDDWMVPIAKEVDLNRLKFPLVLVQEYGLSSLRIAATAELTLGALDNCDLRTHTELLSMKEKSVPTTTDCTTLVRTNSESESDSDTDNEGESGWELSVRNVQTGQTEVLNVDYVVNASGYRTGAMDDMSGFKRERFVEFKAAYVTKWNGNGAVWPEVIFHGVRGTPKGMAQITPYPDGHYQLHGMTKNITLFDGGLVASTDESAQPQLPASLESKITTGWEREELIERADSSIGHLAGFIPSFTNATWGGKPLYGAQQIPGKDASMRAASVSFEKKRYARAEIVKASSALTAANEIVEELRQLRLLDSKCSELDCVKTLEERFAKCLGFNGLTIEDKAVELAINRNYPAAIARPYSYPSVAKKIGAKVVASSSCTTAQLAVNLAAVRMGEAC</sequence>
<dbReference type="SUPFAM" id="SSF51905">
    <property type="entry name" value="FAD/NAD(P)-binding domain"/>
    <property type="match status" value="1"/>
</dbReference>